<reference evidence="9 10" key="1">
    <citation type="journal article" date="2019" name="PLoS ONE">
        <title>Comparative genome analysis indicates high evolutionary potential of pathogenicity genes in Colletotrichum tanaceti.</title>
        <authorList>
            <person name="Lelwala R.V."/>
            <person name="Korhonen P.K."/>
            <person name="Young N.D."/>
            <person name="Scott J.B."/>
            <person name="Ades P.A."/>
            <person name="Gasser R.B."/>
            <person name="Taylor P.W.J."/>
        </authorList>
    </citation>
    <scope>NUCLEOTIDE SEQUENCE [LARGE SCALE GENOMIC DNA]</scope>
    <source>
        <strain evidence="9">BRIP57314</strain>
    </source>
</reference>
<keyword evidence="3 7" id="KW-1133">Transmembrane helix</keyword>
<feature type="domain" description="Rhodopsin" evidence="8">
    <location>
        <begin position="57"/>
        <end position="292"/>
    </location>
</feature>
<protein>
    <recommendedName>
        <fullName evidence="8">Rhodopsin domain-containing protein</fullName>
    </recommendedName>
</protein>
<feature type="region of interest" description="Disordered" evidence="6">
    <location>
        <begin position="305"/>
        <end position="333"/>
    </location>
</feature>
<dbReference type="PANTHER" id="PTHR33048">
    <property type="entry name" value="PTH11-LIKE INTEGRAL MEMBRANE PROTEIN (AFU_ORTHOLOGUE AFUA_5G11245)"/>
    <property type="match status" value="1"/>
</dbReference>
<evidence type="ECO:0000313" key="9">
    <source>
        <dbReference type="EMBL" id="TKW53790.1"/>
    </source>
</evidence>
<proteinExistence type="inferred from homology"/>
<dbReference type="PANTHER" id="PTHR33048:SF47">
    <property type="entry name" value="INTEGRAL MEMBRANE PROTEIN-RELATED"/>
    <property type="match status" value="1"/>
</dbReference>
<name>A0A4U6XDD9_9PEZI</name>
<evidence type="ECO:0000256" key="6">
    <source>
        <dbReference type="SAM" id="MobiDB-lite"/>
    </source>
</evidence>
<evidence type="ECO:0000256" key="4">
    <source>
        <dbReference type="ARBA" id="ARBA00023136"/>
    </source>
</evidence>
<evidence type="ECO:0000259" key="8">
    <source>
        <dbReference type="Pfam" id="PF20684"/>
    </source>
</evidence>
<comment type="similarity">
    <text evidence="5">Belongs to the SAT4 family.</text>
</comment>
<dbReference type="Pfam" id="PF20684">
    <property type="entry name" value="Fung_rhodopsin"/>
    <property type="match status" value="1"/>
</dbReference>
<dbReference type="Proteomes" id="UP000310108">
    <property type="component" value="Unassembled WGS sequence"/>
</dbReference>
<keyword evidence="10" id="KW-1185">Reference proteome</keyword>
<feature type="compositionally biased region" description="Low complexity" evidence="6">
    <location>
        <begin position="312"/>
        <end position="321"/>
    </location>
</feature>
<feature type="compositionally biased region" description="Basic and acidic residues" evidence="6">
    <location>
        <begin position="373"/>
        <end position="397"/>
    </location>
</feature>
<dbReference type="InterPro" id="IPR049326">
    <property type="entry name" value="Rhodopsin_dom_fungi"/>
</dbReference>
<dbReference type="STRING" id="1306861.A0A4U6XDD9"/>
<feature type="transmembrane region" description="Helical" evidence="7">
    <location>
        <begin position="37"/>
        <end position="61"/>
    </location>
</feature>
<feature type="region of interest" description="Disordered" evidence="6">
    <location>
        <begin position="363"/>
        <end position="409"/>
    </location>
</feature>
<feature type="transmembrane region" description="Helical" evidence="7">
    <location>
        <begin position="73"/>
        <end position="92"/>
    </location>
</feature>
<feature type="transmembrane region" description="Helical" evidence="7">
    <location>
        <begin position="147"/>
        <end position="172"/>
    </location>
</feature>
<dbReference type="EMBL" id="PJEX01000168">
    <property type="protein sequence ID" value="TKW53790.1"/>
    <property type="molecule type" value="Genomic_DNA"/>
</dbReference>
<evidence type="ECO:0000256" key="1">
    <source>
        <dbReference type="ARBA" id="ARBA00004141"/>
    </source>
</evidence>
<evidence type="ECO:0000256" key="7">
    <source>
        <dbReference type="SAM" id="Phobius"/>
    </source>
</evidence>
<sequence>MSTDSMGMAQVLPVFLQVQEATTTKITERYPPLTRDGVSLVITASIMMVLTTLWTVMRLASRRMTGVPFHLEDYFYFAGQSASFSASVVIGGAGHDMGVLDPDVHVARFAKIFLAAQVLYAGELLAIKLSIVVLVRRIFSRGSSPRFRAACWLAVGLSCAWALYTGLLGFVICRPVRSAWDAGVAKTGCGDYTVAFGAVAVFDIVTDVVIVALPVSVVSGLQMARAHKLALCVVFGAGFVTIIFSGVRLYCTLTADFVNMTRGFASASISGVLQSGIAVMVASSPMLRPVFDRTIVRWFSLSIRSGGGGSRATGTATARTRSQSHIVKGSRSSQLGVHRLGNGFKQMSDSDENLSWEMQGLGSRAKMGKAGRATREDVSADVETHPTDSEEDARRSSENVVTRTFEVGR</sequence>
<feature type="transmembrane region" description="Helical" evidence="7">
    <location>
        <begin position="267"/>
        <end position="287"/>
    </location>
</feature>
<gene>
    <name evidence="9" type="ORF">CTA1_1190</name>
</gene>
<dbReference type="InterPro" id="IPR052337">
    <property type="entry name" value="SAT4-like"/>
</dbReference>
<evidence type="ECO:0000256" key="2">
    <source>
        <dbReference type="ARBA" id="ARBA00022692"/>
    </source>
</evidence>
<evidence type="ECO:0000256" key="3">
    <source>
        <dbReference type="ARBA" id="ARBA00022989"/>
    </source>
</evidence>
<dbReference type="AlphaFoldDB" id="A0A4U6XDD9"/>
<keyword evidence="2 7" id="KW-0812">Transmembrane</keyword>
<organism evidence="9 10">
    <name type="scientific">Colletotrichum tanaceti</name>
    <dbReference type="NCBI Taxonomy" id="1306861"/>
    <lineage>
        <taxon>Eukaryota</taxon>
        <taxon>Fungi</taxon>
        <taxon>Dikarya</taxon>
        <taxon>Ascomycota</taxon>
        <taxon>Pezizomycotina</taxon>
        <taxon>Sordariomycetes</taxon>
        <taxon>Hypocreomycetidae</taxon>
        <taxon>Glomerellales</taxon>
        <taxon>Glomerellaceae</taxon>
        <taxon>Colletotrichum</taxon>
        <taxon>Colletotrichum destructivum species complex</taxon>
    </lineage>
</organism>
<comment type="caution">
    <text evidence="9">The sequence shown here is derived from an EMBL/GenBank/DDBJ whole genome shotgun (WGS) entry which is preliminary data.</text>
</comment>
<accession>A0A4U6XDD9</accession>
<feature type="transmembrane region" description="Helical" evidence="7">
    <location>
        <begin position="229"/>
        <end position="247"/>
    </location>
</feature>
<evidence type="ECO:0000313" key="10">
    <source>
        <dbReference type="Proteomes" id="UP000310108"/>
    </source>
</evidence>
<feature type="transmembrane region" description="Helical" evidence="7">
    <location>
        <begin position="112"/>
        <end position="135"/>
    </location>
</feature>
<dbReference type="GO" id="GO:0016020">
    <property type="term" value="C:membrane"/>
    <property type="evidence" value="ECO:0007669"/>
    <property type="project" value="UniProtKB-SubCell"/>
</dbReference>
<comment type="subcellular location">
    <subcellularLocation>
        <location evidence="1">Membrane</location>
        <topology evidence="1">Multi-pass membrane protein</topology>
    </subcellularLocation>
</comment>
<keyword evidence="4 7" id="KW-0472">Membrane</keyword>
<evidence type="ECO:0000256" key="5">
    <source>
        <dbReference type="ARBA" id="ARBA00038359"/>
    </source>
</evidence>
<feature type="transmembrane region" description="Helical" evidence="7">
    <location>
        <begin position="192"/>
        <end position="217"/>
    </location>
</feature>